<keyword evidence="5 8" id="KW-0812">Transmembrane</keyword>
<evidence type="ECO:0000259" key="9">
    <source>
        <dbReference type="PROSITE" id="PS50850"/>
    </source>
</evidence>
<evidence type="ECO:0000256" key="2">
    <source>
        <dbReference type="ARBA" id="ARBA00008537"/>
    </source>
</evidence>
<sequence length="464" mass="50801">MVKNSKLIGSILSVGILSFLGIVIETALNIAFPQLMTEFNISARTVQWLTTGYMLVSTIIIPFGSYLQKRFKAVSLFRIAVLCFLLGTFLAGISSSFTLLLFGRLLQGVAAGIGLPLMFSIILRESPQKQVGMFMGLGTLVIAFAPAVGPVYGGIVLKLFQWQNLFLFIIPVIILIWVLGEFSITQTTKTEKIPFDFQGGLLLIAFLMSALFVLLGFTSGNNIYLQLILALITIITGFFFILVEKHSQHAVLKVSLFKNWQFTFFLLAFFLLQLMSLSMSFLIPNVLQTVFAQTTATAGLLVLPAAITDAVVSAFAGIIYDKVNQKLPIILGVVIILLTFIIANFLNPNITNMAFIYISFMFGLGFSYGNIMTFCLSHIPTDVKNDGNVIFMTAQSYSGAIGTALAASLITLAQTGFKNKKLAALAGLKLNYNMLVFLSLIVLVCILVCFIFTKSKSKASQNLF</sequence>
<feature type="transmembrane region" description="Helical" evidence="8">
    <location>
        <begin position="432"/>
        <end position="453"/>
    </location>
</feature>
<feature type="transmembrane region" description="Helical" evidence="8">
    <location>
        <begin position="79"/>
        <end position="99"/>
    </location>
</feature>
<feature type="transmembrane region" description="Helical" evidence="8">
    <location>
        <begin position="7"/>
        <end position="28"/>
    </location>
</feature>
<feature type="transmembrane region" description="Helical" evidence="8">
    <location>
        <begin position="389"/>
        <end position="412"/>
    </location>
</feature>
<dbReference type="Gene3D" id="1.20.1250.20">
    <property type="entry name" value="MFS general substrate transporter like domains"/>
    <property type="match status" value="1"/>
</dbReference>
<gene>
    <name evidence="10" type="ORF">JF74_16540</name>
</gene>
<feature type="transmembrane region" description="Helical" evidence="8">
    <location>
        <begin position="105"/>
        <end position="124"/>
    </location>
</feature>
<dbReference type="Gene3D" id="1.20.1720.10">
    <property type="entry name" value="Multidrug resistance protein D"/>
    <property type="match status" value="1"/>
</dbReference>
<dbReference type="PANTHER" id="PTHR42718:SF9">
    <property type="entry name" value="MAJOR FACILITATOR SUPERFAMILY MULTIDRUG TRANSPORTER MFSC"/>
    <property type="match status" value="1"/>
</dbReference>
<dbReference type="InterPro" id="IPR036259">
    <property type="entry name" value="MFS_trans_sf"/>
</dbReference>
<dbReference type="EMBL" id="JXLI01000013">
    <property type="protein sequence ID" value="KJY55803.1"/>
    <property type="molecule type" value="Genomic_DNA"/>
</dbReference>
<comment type="subcellular location">
    <subcellularLocation>
        <location evidence="1">Cell membrane</location>
        <topology evidence="1">Multi-pass membrane protein</topology>
    </subcellularLocation>
</comment>
<keyword evidence="6 8" id="KW-1133">Transmembrane helix</keyword>
<accession>A0A0F4LBW5</accession>
<comment type="caution">
    <text evidence="10">The sequence shown here is derived from an EMBL/GenBank/DDBJ whole genome shotgun (WGS) entry which is preliminary data.</text>
</comment>
<dbReference type="Proteomes" id="UP000033531">
    <property type="component" value="Unassembled WGS sequence"/>
</dbReference>
<dbReference type="HOGENOM" id="CLU_000960_28_0_9"/>
<reference evidence="10 11" key="1">
    <citation type="submission" date="2015-01" db="EMBL/GenBank/DDBJ databases">
        <title>Comparative genomics of the lactic acid bacteria isolated from the honey bee gut.</title>
        <authorList>
            <person name="Ellegaard K.M."/>
            <person name="Tamarit D."/>
            <person name="Javelind E."/>
            <person name="Olofsson T."/>
            <person name="Andersson S.G."/>
            <person name="Vasquez A."/>
        </authorList>
    </citation>
    <scope>NUCLEOTIDE SEQUENCE [LARGE SCALE GENOMIC DNA]</scope>
    <source>
        <strain evidence="10 11">Hma8</strain>
    </source>
</reference>
<dbReference type="PRINTS" id="PR01036">
    <property type="entry name" value="TCRTETB"/>
</dbReference>
<dbReference type="GO" id="GO:0005886">
    <property type="term" value="C:plasma membrane"/>
    <property type="evidence" value="ECO:0007669"/>
    <property type="project" value="UniProtKB-SubCell"/>
</dbReference>
<dbReference type="InterPro" id="IPR020846">
    <property type="entry name" value="MFS_dom"/>
</dbReference>
<dbReference type="PATRIC" id="fig|1218507.3.peg.1848"/>
<dbReference type="NCBIfam" id="TIGR00711">
    <property type="entry name" value="efflux_EmrB"/>
    <property type="match status" value="1"/>
</dbReference>
<evidence type="ECO:0000256" key="7">
    <source>
        <dbReference type="ARBA" id="ARBA00023136"/>
    </source>
</evidence>
<dbReference type="PANTHER" id="PTHR42718">
    <property type="entry name" value="MAJOR FACILITATOR SUPERFAMILY MULTIDRUG TRANSPORTER MFSC"/>
    <property type="match status" value="1"/>
</dbReference>
<feature type="domain" description="Major facilitator superfamily (MFS) profile" evidence="9">
    <location>
        <begin position="10"/>
        <end position="457"/>
    </location>
</feature>
<feature type="transmembrane region" description="Helical" evidence="8">
    <location>
        <begin position="223"/>
        <end position="243"/>
    </location>
</feature>
<feature type="transmembrane region" description="Helical" evidence="8">
    <location>
        <begin position="165"/>
        <end position="185"/>
    </location>
</feature>
<proteinExistence type="inferred from homology"/>
<evidence type="ECO:0000256" key="8">
    <source>
        <dbReference type="SAM" id="Phobius"/>
    </source>
</evidence>
<evidence type="ECO:0000256" key="4">
    <source>
        <dbReference type="ARBA" id="ARBA00022475"/>
    </source>
</evidence>
<keyword evidence="3" id="KW-0813">Transport</keyword>
<feature type="transmembrane region" description="Helical" evidence="8">
    <location>
        <begin position="353"/>
        <end position="377"/>
    </location>
</feature>
<feature type="transmembrane region" description="Helical" evidence="8">
    <location>
        <begin position="197"/>
        <end position="217"/>
    </location>
</feature>
<comment type="similarity">
    <text evidence="2">Belongs to the major facilitator superfamily. EmrB family.</text>
</comment>
<dbReference type="InterPro" id="IPR004638">
    <property type="entry name" value="EmrB-like"/>
</dbReference>
<evidence type="ECO:0000256" key="3">
    <source>
        <dbReference type="ARBA" id="ARBA00022448"/>
    </source>
</evidence>
<evidence type="ECO:0000313" key="11">
    <source>
        <dbReference type="Proteomes" id="UP000033531"/>
    </source>
</evidence>
<evidence type="ECO:0000256" key="5">
    <source>
        <dbReference type="ARBA" id="ARBA00022692"/>
    </source>
</evidence>
<feature type="transmembrane region" description="Helical" evidence="8">
    <location>
        <begin position="48"/>
        <end position="67"/>
    </location>
</feature>
<keyword evidence="7 8" id="KW-0472">Membrane</keyword>
<evidence type="ECO:0000313" key="10">
    <source>
        <dbReference type="EMBL" id="KJY55803.1"/>
    </source>
</evidence>
<feature type="transmembrane region" description="Helical" evidence="8">
    <location>
        <begin position="327"/>
        <end position="347"/>
    </location>
</feature>
<dbReference type="GO" id="GO:0022857">
    <property type="term" value="F:transmembrane transporter activity"/>
    <property type="evidence" value="ECO:0007669"/>
    <property type="project" value="InterPro"/>
</dbReference>
<name>A0A0F4LBW5_9LACO</name>
<dbReference type="AlphaFoldDB" id="A0A0F4LBW5"/>
<dbReference type="PROSITE" id="PS50850">
    <property type="entry name" value="MFS"/>
    <property type="match status" value="1"/>
</dbReference>
<dbReference type="RefSeq" id="WP_046325576.1">
    <property type="nucleotide sequence ID" value="NZ_JBHTMT010000004.1"/>
</dbReference>
<keyword evidence="4" id="KW-1003">Cell membrane</keyword>
<feature type="transmembrane region" description="Helical" evidence="8">
    <location>
        <begin position="264"/>
        <end position="283"/>
    </location>
</feature>
<dbReference type="STRING" id="1218507.JF74_16540"/>
<dbReference type="Pfam" id="PF07690">
    <property type="entry name" value="MFS_1"/>
    <property type="match status" value="1"/>
</dbReference>
<protein>
    <submittedName>
        <fullName evidence="10">MFS transporter</fullName>
    </submittedName>
</protein>
<evidence type="ECO:0000256" key="1">
    <source>
        <dbReference type="ARBA" id="ARBA00004651"/>
    </source>
</evidence>
<dbReference type="InterPro" id="IPR011701">
    <property type="entry name" value="MFS"/>
</dbReference>
<dbReference type="SUPFAM" id="SSF103473">
    <property type="entry name" value="MFS general substrate transporter"/>
    <property type="match status" value="1"/>
</dbReference>
<organism evidence="10 11">
    <name type="scientific">Lactobacillus melliventris</name>
    <dbReference type="NCBI Taxonomy" id="1218507"/>
    <lineage>
        <taxon>Bacteria</taxon>
        <taxon>Bacillati</taxon>
        <taxon>Bacillota</taxon>
        <taxon>Bacilli</taxon>
        <taxon>Lactobacillales</taxon>
        <taxon>Lactobacillaceae</taxon>
        <taxon>Lactobacillus</taxon>
    </lineage>
</organism>
<feature type="transmembrane region" description="Helical" evidence="8">
    <location>
        <begin position="131"/>
        <end position="153"/>
    </location>
</feature>
<evidence type="ECO:0000256" key="6">
    <source>
        <dbReference type="ARBA" id="ARBA00022989"/>
    </source>
</evidence>
<feature type="transmembrane region" description="Helical" evidence="8">
    <location>
        <begin position="295"/>
        <end position="320"/>
    </location>
</feature>